<feature type="signal peptide" evidence="2">
    <location>
        <begin position="1"/>
        <end position="28"/>
    </location>
</feature>
<evidence type="ECO:0000313" key="5">
    <source>
        <dbReference type="Proteomes" id="UP000016600"/>
    </source>
</evidence>
<comment type="caution">
    <text evidence="4">The sequence shown here is derived from an EMBL/GenBank/DDBJ whole genome shotgun (WGS) entry which is preliminary data.</text>
</comment>
<protein>
    <submittedName>
        <fullName evidence="4">Lipoprotein associated domain protein</fullName>
    </submittedName>
</protein>
<dbReference type="EMBL" id="AWET01000018">
    <property type="protein sequence ID" value="ERK03064.1"/>
    <property type="molecule type" value="Genomic_DNA"/>
</dbReference>
<keyword evidence="5" id="KW-1185">Reference proteome</keyword>
<accession>U2MV42</accession>
<dbReference type="InterPro" id="IPR007326">
    <property type="entry name" value="Lipoprotein-assoc_dom"/>
</dbReference>
<gene>
    <name evidence="4" type="ORF">HMPREF1218_1742</name>
</gene>
<sequence length="463" mass="51851">MINKQAQIKKMKKVLLAVMLCAVVSACSKDEPENNGKQPSKPEQMETQEVNDEDLSKYFDLDKNLTVHQALKKIKAMSGTKTINGKTFSITAVDETNRNEQTGTFTVTVTGNISGKPFKKTISFEGFAPKPTDEAMAKRVVATWKSDTNYQKDFDFDTLYRLGNTAKFTTEYLSKFINFTSSTPDGKHHYTFTSEDFAKTAIGNIRYLADGTITFTVTYNGIKGNTGSGINGAPSLQFDKNDYYSRQLSVNENLTKTLYLRGVYEHLDLFYANLLPYDQSKFVPRISHKEKNDTDNTLLVTIKLTANDGRETELAVFTKTITGFKPLSDLNTDLHLASSAELGEQLGKKFRNTPDGDKLSQMGTVPVQTWIEKAQMSIRRSGKSIELLPQKVKTGNGSSIITVWKPTQNIGSVLDLYFENPKFEVSEARKEGNFLKMKLRLKAVNETAVKDVELPLTVHLLKL</sequence>
<name>U2MV42_9BACT</name>
<dbReference type="Proteomes" id="UP000016600">
    <property type="component" value="Unassembled WGS sequence"/>
</dbReference>
<dbReference type="Pfam" id="PF04200">
    <property type="entry name" value="Lipoprotein_17"/>
    <property type="match status" value="2"/>
</dbReference>
<feature type="domain" description="Lipoprotein-associated type-17" evidence="3">
    <location>
        <begin position="49"/>
        <end position="128"/>
    </location>
</feature>
<dbReference type="AlphaFoldDB" id="U2MV42"/>
<evidence type="ECO:0000259" key="3">
    <source>
        <dbReference type="Pfam" id="PF04200"/>
    </source>
</evidence>
<feature type="domain" description="Lipoprotein-associated type-17" evidence="3">
    <location>
        <begin position="251"/>
        <end position="325"/>
    </location>
</feature>
<keyword evidence="2" id="KW-0732">Signal</keyword>
<dbReference type="PROSITE" id="PS51257">
    <property type="entry name" value="PROKAR_LIPOPROTEIN"/>
    <property type="match status" value="1"/>
</dbReference>
<feature type="region of interest" description="Disordered" evidence="1">
    <location>
        <begin position="29"/>
        <end position="49"/>
    </location>
</feature>
<evidence type="ECO:0000256" key="1">
    <source>
        <dbReference type="SAM" id="MobiDB-lite"/>
    </source>
</evidence>
<feature type="chain" id="PRO_5004631526" evidence="2">
    <location>
        <begin position="29"/>
        <end position="463"/>
    </location>
</feature>
<evidence type="ECO:0000256" key="2">
    <source>
        <dbReference type="SAM" id="SignalP"/>
    </source>
</evidence>
<keyword evidence="4" id="KW-0449">Lipoprotein</keyword>
<evidence type="ECO:0000313" key="4">
    <source>
        <dbReference type="EMBL" id="ERK03064.1"/>
    </source>
</evidence>
<proteinExistence type="predicted"/>
<dbReference type="PATRIC" id="fig|1081904.3.peg.944"/>
<organism evidence="4 5">
    <name type="scientific">Hoylesella pleuritidis F0068</name>
    <dbReference type="NCBI Taxonomy" id="1081904"/>
    <lineage>
        <taxon>Bacteria</taxon>
        <taxon>Pseudomonadati</taxon>
        <taxon>Bacteroidota</taxon>
        <taxon>Bacteroidia</taxon>
        <taxon>Bacteroidales</taxon>
        <taxon>Prevotellaceae</taxon>
        <taxon>Hoylesella</taxon>
    </lineage>
</organism>
<reference evidence="4 5" key="1">
    <citation type="submission" date="2013-08" db="EMBL/GenBank/DDBJ databases">
        <authorList>
            <person name="Durkin A.S."/>
            <person name="Haft D.R."/>
            <person name="McCorrison J."/>
            <person name="Torralba M."/>
            <person name="Gillis M."/>
            <person name="Haft D.H."/>
            <person name="Methe B."/>
            <person name="Sutton G."/>
            <person name="Nelson K.E."/>
        </authorList>
    </citation>
    <scope>NUCLEOTIDE SEQUENCE [LARGE SCALE GENOMIC DNA]</scope>
    <source>
        <strain evidence="4 5">F0068</strain>
    </source>
</reference>